<evidence type="ECO:0000313" key="2">
    <source>
        <dbReference type="EMBL" id="UUI76215.1"/>
    </source>
</evidence>
<evidence type="ECO:0000256" key="1">
    <source>
        <dbReference type="SAM" id="Phobius"/>
    </source>
</evidence>
<sequence length="133" mass="13403">MPPAPRRRATLILLVPVVVGAGLVATRAVDGLAGDLLGGALYAALVYVLLGAVRPCWRPTVLAGVATGICAVVELAQLTGVPAQLVDAFGPARYVLGSTFAAHDLPAYAVGALLSGALDHALRAGRDAGLGQR</sequence>
<gene>
    <name evidence="2" type="ORF">NP064_04745</name>
</gene>
<name>A0ABY5L2R0_9CELL</name>
<keyword evidence="1" id="KW-0812">Transmembrane</keyword>
<dbReference type="InterPro" id="IPR021257">
    <property type="entry name" value="DUF2809"/>
</dbReference>
<dbReference type="RefSeq" id="WP_227570802.1">
    <property type="nucleotide sequence ID" value="NZ_CP101988.1"/>
</dbReference>
<organism evidence="2 3">
    <name type="scientific">Cellulomonas chengniuliangii</name>
    <dbReference type="NCBI Taxonomy" id="2968084"/>
    <lineage>
        <taxon>Bacteria</taxon>
        <taxon>Bacillati</taxon>
        <taxon>Actinomycetota</taxon>
        <taxon>Actinomycetes</taxon>
        <taxon>Micrococcales</taxon>
        <taxon>Cellulomonadaceae</taxon>
        <taxon>Cellulomonas</taxon>
    </lineage>
</organism>
<keyword evidence="1" id="KW-0472">Membrane</keyword>
<keyword evidence="1" id="KW-1133">Transmembrane helix</keyword>
<keyword evidence="3" id="KW-1185">Reference proteome</keyword>
<accession>A0ABY5L2R0</accession>
<evidence type="ECO:0000313" key="3">
    <source>
        <dbReference type="Proteomes" id="UP001316189"/>
    </source>
</evidence>
<protein>
    <submittedName>
        <fullName evidence="2">DUF2809 domain-containing protein</fullName>
    </submittedName>
</protein>
<dbReference type="Pfam" id="PF10990">
    <property type="entry name" value="DUF2809"/>
    <property type="match status" value="1"/>
</dbReference>
<dbReference type="EMBL" id="CP101988">
    <property type="protein sequence ID" value="UUI76215.1"/>
    <property type="molecule type" value="Genomic_DNA"/>
</dbReference>
<proteinExistence type="predicted"/>
<reference evidence="2 3" key="1">
    <citation type="submission" date="2022-07" db="EMBL/GenBank/DDBJ databases">
        <title>Novel species in genus cellulomonas.</title>
        <authorList>
            <person name="Ye L."/>
        </authorList>
    </citation>
    <scope>NUCLEOTIDE SEQUENCE [LARGE SCALE GENOMIC DNA]</scope>
    <source>
        <strain evidence="3">zg-Y338</strain>
    </source>
</reference>
<dbReference type="Proteomes" id="UP001316189">
    <property type="component" value="Chromosome"/>
</dbReference>
<feature type="transmembrane region" description="Helical" evidence="1">
    <location>
        <begin position="36"/>
        <end position="53"/>
    </location>
</feature>